<dbReference type="SMART" id="SM00091">
    <property type="entry name" value="PAS"/>
    <property type="match status" value="4"/>
</dbReference>
<evidence type="ECO:0000259" key="27">
    <source>
        <dbReference type="PROSITE" id="PS51371"/>
    </source>
</evidence>
<gene>
    <name evidence="28" type="ordered locus">Daro_3006</name>
</gene>
<keyword evidence="11" id="KW-0418">Kinase</keyword>
<dbReference type="Pfam" id="PF00512">
    <property type="entry name" value="HisKA"/>
    <property type="match status" value="1"/>
</dbReference>
<dbReference type="Pfam" id="PF00072">
    <property type="entry name" value="Response_reg"/>
    <property type="match status" value="1"/>
</dbReference>
<dbReference type="CDD" id="cd02205">
    <property type="entry name" value="CBS_pair_SF"/>
    <property type="match status" value="1"/>
</dbReference>
<keyword evidence="12" id="KW-0067">ATP-binding</keyword>
<dbReference type="CDD" id="cd00130">
    <property type="entry name" value="PAS"/>
    <property type="match status" value="4"/>
</dbReference>
<feature type="modified residue" description="Phosphohistidine" evidence="18">
    <location>
        <position position="1427"/>
    </location>
</feature>
<feature type="coiled-coil region" evidence="21">
    <location>
        <begin position="250"/>
        <end position="277"/>
    </location>
</feature>
<dbReference type="SMART" id="SM00116">
    <property type="entry name" value="CBS"/>
    <property type="match status" value="4"/>
</dbReference>
<dbReference type="InterPro" id="IPR013655">
    <property type="entry name" value="PAS_fold_3"/>
</dbReference>
<dbReference type="OrthoDB" id="8552871at2"/>
<dbReference type="SUPFAM" id="SSF55781">
    <property type="entry name" value="GAF domain-like"/>
    <property type="match status" value="1"/>
</dbReference>
<dbReference type="EC" id="2.7.13.3" evidence="3"/>
<dbReference type="eggNOG" id="COG2198">
    <property type="taxonomic scope" value="Bacteria"/>
</dbReference>
<dbReference type="InterPro" id="IPR004358">
    <property type="entry name" value="Sig_transdc_His_kin-like_C"/>
</dbReference>
<evidence type="ECO:0000256" key="20">
    <source>
        <dbReference type="PROSITE-ProRule" id="PRU00703"/>
    </source>
</evidence>
<dbReference type="PRINTS" id="PR00344">
    <property type="entry name" value="BCTRLSENSOR"/>
</dbReference>
<dbReference type="InterPro" id="IPR003018">
    <property type="entry name" value="GAF"/>
</dbReference>
<feature type="coiled-coil region" evidence="21">
    <location>
        <begin position="946"/>
        <end position="984"/>
    </location>
</feature>
<dbReference type="InterPro" id="IPR001789">
    <property type="entry name" value="Sig_transdc_resp-reg_receiver"/>
</dbReference>
<dbReference type="PROSITE" id="PS51371">
    <property type="entry name" value="CBS"/>
    <property type="match status" value="4"/>
</dbReference>
<evidence type="ECO:0000256" key="10">
    <source>
        <dbReference type="ARBA" id="ARBA00022741"/>
    </source>
</evidence>
<keyword evidence="15" id="KW-0472">Membrane</keyword>
<keyword evidence="21" id="KW-0175">Coiled coil</keyword>
<feature type="domain" description="Response regulatory" evidence="23">
    <location>
        <begin position="1234"/>
        <end position="1350"/>
    </location>
</feature>
<sequence>MHTMPSSTLGDIMTSDVRSLPPQATLEDAAKLMAAEHISSLLVIADGEALGIVTESNILRALHARQPRETRLDVIMSQPLITAPSDLNLISARRLVEERNIRHLVVKNPNGTVAGIVSDTDFRIRLGTAAFQHLRTLEGIMDRQIPKLPPDALLDQAIACMVNNAADYLIVSNDDTPLGILTERDIPRLLDKFLTPHDVRLGETMSSPLRSVNVEMSVTGALEAMNRFHLRHMVVLDNNGKILGVVSQRRLFEQLALERLENALHQMQQERDRLRLEAHLQLALDVAGAGSWEYQHDTDRHIVSDGVQALLGCTQDDTPRTLNEWMERIHPDDRHLLATAASADHGKTPSQVVEYRIRHQDGHWIWVENRSCVTERNADGSPMVTAGILNDITERELARQQITRQNRALRMMTAVAQILVRYTDEQQMLAEICTVAVEVGGYMMAWVGEARTDEKKSIVPTAESGLIGDYLKQLNISWADAPNGQGPTGRAIRTGVPSIIRDTETDPSFTPWREAAKTLGFRSSIALPLRVDGRIVSVLSLYSSSIDPFDDDEIALLCNLAGELGLGIGMQRSRQTLAHSEEMLLQAQRLARLGHFTFDAATDVLRGSPTHNELFGIEAGLEIDTDTWLSLIHPEDRQRMADYSRDHVFRGRQPFDTEYRVIRRNDGEVRWLHGAGQIEITANGRVARLFGTSQDITERKHFERRLSRNEKALKEAQAIANLGSWTLDILSDKLTWSDEVYRIFGVAKDQPLKLGDFLARIHPDDRDRVQADWNAALQGSPYNSEHRITVDQQVRWVRERAHIRIDDEGRAAFAVGTVQDVTERHEAEEQLRKLSLAIEQTPHSIVITNTAAKIEYVNEAFVRNTGYSRSEAIGSNPSVLHSGMTPGESYNELWQTLGRGEVWHGEFMNRRKDGSIYEEFAIISPVRQPDGKVTHYLAIKEDITEKKRIQSELNSYRQHLEQLVAERTEELNHAKDEAESASRAKTAFLANMSHEIRTPMNAIIGLTHLAQRSTSDPEQNKRLGKVADAAHHLMSIINDVLDISKIEANKLKLENTDFSLAQLCTAACELVTQRADAKRLPVTCIIDPALPPVLCGDPLRIQQILLNFLSNAIKFTERGKIDIRVQALQKSGDGILIRCAVSDTGIGIASDAQRKLFVPFEQGDASTTRRYGGTGLGLAISRRLAEAMHGEIGVDSKLGQGSTFWFTARLSVGAGEQDAGYDQPASTTHQLGAHILLAEDNAINAEVASDLLRGAGLKVDLAKDGAEALSLARRQHYDLILMDMQMPVMDGLEATRQIRTLPGWGKIPILAMTANAFDEDKDTCLAAGMNDHVAKPVAPDVLFAALARWLPTQTSIQIPSTAPQNTSSLLAHIGGLDSNFGLRAVRGRLDSYLRLLGKFSENHLDDFSRIRENLASGNLDEARRLAHSLKGVSATLGAEDIQQTAMALELAIKERHPTEAIEPLIEQSEKAYLSLHQQLAALKINEQASANVGDASATADLVEHVRRELQQGEISVQELVRQQAKTLQQVLGSAYPEFEGLVSSFDFEDALIFLDQYRIK</sequence>
<feature type="domain" description="PAC" evidence="25">
    <location>
        <begin position="903"/>
        <end position="955"/>
    </location>
</feature>
<dbReference type="FunFam" id="3.30.565.10:FF:000010">
    <property type="entry name" value="Sensor histidine kinase RcsC"/>
    <property type="match status" value="1"/>
</dbReference>
<keyword evidence="9" id="KW-0677">Repeat</keyword>
<evidence type="ECO:0000256" key="7">
    <source>
        <dbReference type="ARBA" id="ARBA00022679"/>
    </source>
</evidence>
<feature type="domain" description="PAC" evidence="25">
    <location>
        <begin position="351"/>
        <end position="404"/>
    </location>
</feature>
<dbReference type="Pfam" id="PF08447">
    <property type="entry name" value="PAS_3"/>
    <property type="match status" value="3"/>
</dbReference>
<proteinExistence type="predicted"/>
<dbReference type="SUPFAM" id="SSF47384">
    <property type="entry name" value="Homodimeric domain of signal transducing histidine kinase"/>
    <property type="match status" value="1"/>
</dbReference>
<dbReference type="SUPFAM" id="SSF54631">
    <property type="entry name" value="CBS-domain pair"/>
    <property type="match status" value="2"/>
</dbReference>
<evidence type="ECO:0000256" key="1">
    <source>
        <dbReference type="ARBA" id="ARBA00000085"/>
    </source>
</evidence>
<dbReference type="EMBL" id="CP000089">
    <property type="protein sequence ID" value="AAZ47736.1"/>
    <property type="molecule type" value="Genomic_DNA"/>
</dbReference>
<dbReference type="InterPro" id="IPR003594">
    <property type="entry name" value="HATPase_dom"/>
</dbReference>
<dbReference type="SMART" id="SM00073">
    <property type="entry name" value="HPT"/>
    <property type="match status" value="1"/>
</dbReference>
<evidence type="ECO:0000256" key="4">
    <source>
        <dbReference type="ARBA" id="ARBA00022475"/>
    </source>
</evidence>
<dbReference type="SMART" id="SM00387">
    <property type="entry name" value="HATPase_c"/>
    <property type="match status" value="1"/>
</dbReference>
<protein>
    <recommendedName>
        <fullName evidence="17">Virulence sensor protein BvgS</fullName>
        <ecNumber evidence="3">2.7.13.3</ecNumber>
    </recommendedName>
</protein>
<evidence type="ECO:0000256" key="12">
    <source>
        <dbReference type="ARBA" id="ARBA00022840"/>
    </source>
</evidence>
<dbReference type="eggNOG" id="COG2203">
    <property type="taxonomic scope" value="Bacteria"/>
</dbReference>
<evidence type="ECO:0000256" key="21">
    <source>
        <dbReference type="SAM" id="Coils"/>
    </source>
</evidence>
<dbReference type="PANTHER" id="PTHR45339:SF3">
    <property type="entry name" value="HISTIDINE KINASE"/>
    <property type="match status" value="1"/>
</dbReference>
<dbReference type="Gene3D" id="3.40.50.2300">
    <property type="match status" value="1"/>
</dbReference>
<dbReference type="InterPro" id="IPR003661">
    <property type="entry name" value="HisK_dim/P_dom"/>
</dbReference>
<dbReference type="CDD" id="cd17546">
    <property type="entry name" value="REC_hyHK_CKI1_RcsC-like"/>
    <property type="match status" value="1"/>
</dbReference>
<dbReference type="SMART" id="SM00065">
    <property type="entry name" value="GAF"/>
    <property type="match status" value="1"/>
</dbReference>
<dbReference type="eggNOG" id="COG0517">
    <property type="taxonomic scope" value="Bacteria"/>
</dbReference>
<evidence type="ECO:0000256" key="14">
    <source>
        <dbReference type="ARBA" id="ARBA00023012"/>
    </source>
</evidence>
<dbReference type="InterPro" id="IPR046342">
    <property type="entry name" value="CBS_dom_sf"/>
</dbReference>
<keyword evidence="7" id="KW-0808">Transferase</keyword>
<keyword evidence="14" id="KW-0902">Two-component regulatory system</keyword>
<evidence type="ECO:0000259" key="22">
    <source>
        <dbReference type="PROSITE" id="PS50109"/>
    </source>
</evidence>
<dbReference type="Gene3D" id="1.10.287.130">
    <property type="match status" value="1"/>
</dbReference>
<dbReference type="Pfam" id="PF13185">
    <property type="entry name" value="GAF_2"/>
    <property type="match status" value="1"/>
</dbReference>
<keyword evidence="6 19" id="KW-0597">Phosphoprotein</keyword>
<feature type="domain" description="CBS" evidence="27">
    <location>
        <begin position="13"/>
        <end position="70"/>
    </location>
</feature>
<dbReference type="InterPro" id="IPR000644">
    <property type="entry name" value="CBS_dom"/>
</dbReference>
<dbReference type="SMART" id="SM00448">
    <property type="entry name" value="REC"/>
    <property type="match status" value="1"/>
</dbReference>
<feature type="modified residue" description="4-aspartylphosphate" evidence="19">
    <location>
        <position position="1283"/>
    </location>
</feature>
<dbReference type="eggNOG" id="COG0642">
    <property type="taxonomic scope" value="Bacteria"/>
</dbReference>
<dbReference type="CDD" id="cd00082">
    <property type="entry name" value="HisKA"/>
    <property type="match status" value="1"/>
</dbReference>
<dbReference type="Gene3D" id="2.10.70.100">
    <property type="match status" value="2"/>
</dbReference>
<dbReference type="Pfam" id="PF13426">
    <property type="entry name" value="PAS_9"/>
    <property type="match status" value="1"/>
</dbReference>
<dbReference type="InterPro" id="IPR036097">
    <property type="entry name" value="HisK_dim/P_sf"/>
</dbReference>
<dbReference type="InterPro" id="IPR011006">
    <property type="entry name" value="CheY-like_superfamily"/>
</dbReference>
<feature type="domain" description="CBS" evidence="27">
    <location>
        <begin position="205"/>
        <end position="264"/>
    </location>
</feature>
<comment type="function">
    <text evidence="16">Member of the two-component regulatory system BvgS/BvgA. Phosphorylates BvgA via a four-step phosphorelay in response to environmental signals.</text>
</comment>
<keyword evidence="20" id="KW-0129">CBS domain</keyword>
<evidence type="ECO:0000256" key="18">
    <source>
        <dbReference type="PROSITE-ProRule" id="PRU00110"/>
    </source>
</evidence>
<feature type="coiled-coil region" evidence="21">
    <location>
        <begin position="1465"/>
        <end position="1522"/>
    </location>
</feature>
<dbReference type="PROSITE" id="PS50109">
    <property type="entry name" value="HIS_KIN"/>
    <property type="match status" value="1"/>
</dbReference>
<feature type="domain" description="HPt" evidence="26">
    <location>
        <begin position="1388"/>
        <end position="1482"/>
    </location>
</feature>
<evidence type="ECO:0000259" key="25">
    <source>
        <dbReference type="PROSITE" id="PS50113"/>
    </source>
</evidence>
<dbReference type="STRING" id="159087.Daro_3006"/>
<dbReference type="InterPro" id="IPR005467">
    <property type="entry name" value="His_kinase_dom"/>
</dbReference>
<dbReference type="NCBIfam" id="TIGR00229">
    <property type="entry name" value="sensory_box"/>
    <property type="match status" value="4"/>
</dbReference>
<dbReference type="Gene3D" id="1.20.120.160">
    <property type="entry name" value="HPT domain"/>
    <property type="match status" value="1"/>
</dbReference>
<dbReference type="PROSITE" id="PS50894">
    <property type="entry name" value="HPT"/>
    <property type="match status" value="1"/>
</dbReference>
<keyword evidence="8" id="KW-0812">Transmembrane</keyword>
<evidence type="ECO:0000256" key="15">
    <source>
        <dbReference type="ARBA" id="ARBA00023136"/>
    </source>
</evidence>
<reference evidence="28" key="1">
    <citation type="submission" date="2005-08" db="EMBL/GenBank/DDBJ databases">
        <title>Complete sequence of Dechloromonas aromatica RCB.</title>
        <authorList>
            <person name="Salinero K.K."/>
            <person name="Copeland A."/>
            <person name="Lucas S."/>
            <person name="Lapidus A."/>
            <person name="Barry K."/>
            <person name="Detter J.C."/>
            <person name="Glavina T."/>
            <person name="Hammon N."/>
            <person name="Israni S."/>
            <person name="Pitluck S."/>
            <person name="Di Bartolo G."/>
            <person name="Trong S."/>
            <person name="Schmutz J."/>
            <person name="Larimer F."/>
            <person name="Land M."/>
            <person name="Ivanova N."/>
            <person name="Richardson P."/>
        </authorList>
    </citation>
    <scope>NUCLEOTIDE SEQUENCE</scope>
    <source>
        <strain evidence="28">RCB</strain>
    </source>
</reference>
<dbReference type="Gene3D" id="3.30.450.40">
    <property type="match status" value="1"/>
</dbReference>
<dbReference type="Gene3D" id="3.10.580.10">
    <property type="entry name" value="CBS-domain"/>
    <property type="match status" value="2"/>
</dbReference>
<dbReference type="SMART" id="SM00388">
    <property type="entry name" value="HisKA"/>
    <property type="match status" value="1"/>
</dbReference>
<dbReference type="Pfam" id="PF00571">
    <property type="entry name" value="CBS"/>
    <property type="match status" value="4"/>
</dbReference>
<feature type="domain" description="PAS" evidence="24">
    <location>
        <begin position="709"/>
        <end position="780"/>
    </location>
</feature>
<dbReference type="InterPro" id="IPR036890">
    <property type="entry name" value="HATPase_C_sf"/>
</dbReference>
<comment type="subcellular location">
    <subcellularLocation>
        <location evidence="2">Cell inner membrane</location>
        <topology evidence="2">Multi-pass membrane protein</topology>
    </subcellularLocation>
</comment>
<dbReference type="PANTHER" id="PTHR45339">
    <property type="entry name" value="HYBRID SIGNAL TRANSDUCTION HISTIDINE KINASE J"/>
    <property type="match status" value="1"/>
</dbReference>
<evidence type="ECO:0000256" key="19">
    <source>
        <dbReference type="PROSITE-ProRule" id="PRU00169"/>
    </source>
</evidence>
<dbReference type="CDD" id="cd16922">
    <property type="entry name" value="HATPase_EvgS-ArcB-TorS-like"/>
    <property type="match status" value="1"/>
</dbReference>
<accession>Q47BP5</accession>
<feature type="domain" description="PAC" evidence="25">
    <location>
        <begin position="655"/>
        <end position="708"/>
    </location>
</feature>
<dbReference type="Gene3D" id="3.30.450.20">
    <property type="entry name" value="PAS domain"/>
    <property type="match status" value="4"/>
</dbReference>
<evidence type="ECO:0000256" key="3">
    <source>
        <dbReference type="ARBA" id="ARBA00012438"/>
    </source>
</evidence>
<feature type="domain" description="PAC" evidence="25">
    <location>
        <begin position="778"/>
        <end position="833"/>
    </location>
</feature>
<evidence type="ECO:0000256" key="13">
    <source>
        <dbReference type="ARBA" id="ARBA00022989"/>
    </source>
</evidence>
<dbReference type="eggNOG" id="COG0784">
    <property type="taxonomic scope" value="Bacteria"/>
</dbReference>
<dbReference type="Gene3D" id="3.30.565.10">
    <property type="entry name" value="Histidine kinase-like ATPase, C-terminal domain"/>
    <property type="match status" value="1"/>
</dbReference>
<feature type="domain" description="CBS" evidence="27">
    <location>
        <begin position="76"/>
        <end position="136"/>
    </location>
</feature>
<evidence type="ECO:0000259" key="26">
    <source>
        <dbReference type="PROSITE" id="PS50894"/>
    </source>
</evidence>
<dbReference type="PROSITE" id="PS50113">
    <property type="entry name" value="PAC"/>
    <property type="match status" value="4"/>
</dbReference>
<evidence type="ECO:0000256" key="16">
    <source>
        <dbReference type="ARBA" id="ARBA00058004"/>
    </source>
</evidence>
<dbReference type="GO" id="GO:0005524">
    <property type="term" value="F:ATP binding"/>
    <property type="evidence" value="ECO:0007669"/>
    <property type="project" value="UniProtKB-KW"/>
</dbReference>
<dbReference type="CDD" id="cd00088">
    <property type="entry name" value="HPT"/>
    <property type="match status" value="1"/>
</dbReference>
<organism evidence="28">
    <name type="scientific">Dechloromonas aromatica (strain RCB)</name>
    <dbReference type="NCBI Taxonomy" id="159087"/>
    <lineage>
        <taxon>Bacteria</taxon>
        <taxon>Pseudomonadati</taxon>
        <taxon>Pseudomonadota</taxon>
        <taxon>Betaproteobacteria</taxon>
        <taxon>Rhodocyclales</taxon>
        <taxon>Azonexaceae</taxon>
        <taxon>Dechloromonas</taxon>
    </lineage>
</organism>
<dbReference type="GO" id="GO:0005886">
    <property type="term" value="C:plasma membrane"/>
    <property type="evidence" value="ECO:0007669"/>
    <property type="project" value="UniProtKB-SubCell"/>
</dbReference>
<dbReference type="HOGENOM" id="CLU_245954_0_0_4"/>
<keyword evidence="10" id="KW-0547">Nucleotide-binding</keyword>
<evidence type="ECO:0000256" key="6">
    <source>
        <dbReference type="ARBA" id="ARBA00022553"/>
    </source>
</evidence>
<evidence type="ECO:0000259" key="24">
    <source>
        <dbReference type="PROSITE" id="PS50112"/>
    </source>
</evidence>
<dbReference type="SUPFAM" id="SSF47226">
    <property type="entry name" value="Histidine-containing phosphotransfer domain, HPT domain"/>
    <property type="match status" value="1"/>
</dbReference>
<dbReference type="SUPFAM" id="SSF55874">
    <property type="entry name" value="ATPase domain of HSP90 chaperone/DNA topoisomerase II/histidine kinase"/>
    <property type="match status" value="1"/>
</dbReference>
<dbReference type="InterPro" id="IPR036641">
    <property type="entry name" value="HPT_dom_sf"/>
</dbReference>
<dbReference type="InterPro" id="IPR000700">
    <property type="entry name" value="PAS-assoc_C"/>
</dbReference>
<evidence type="ECO:0000259" key="23">
    <source>
        <dbReference type="PROSITE" id="PS50110"/>
    </source>
</evidence>
<keyword evidence="4" id="KW-1003">Cell membrane</keyword>
<dbReference type="InterPro" id="IPR035965">
    <property type="entry name" value="PAS-like_dom_sf"/>
</dbReference>
<dbReference type="FunFam" id="1.10.287.130:FF:000004">
    <property type="entry name" value="Ethylene receptor 1"/>
    <property type="match status" value="1"/>
</dbReference>
<dbReference type="InterPro" id="IPR000014">
    <property type="entry name" value="PAS"/>
</dbReference>
<evidence type="ECO:0000256" key="2">
    <source>
        <dbReference type="ARBA" id="ARBA00004429"/>
    </source>
</evidence>
<keyword evidence="5" id="KW-0997">Cell inner membrane</keyword>
<dbReference type="Pfam" id="PF01627">
    <property type="entry name" value="Hpt"/>
    <property type="match status" value="1"/>
</dbReference>
<dbReference type="SUPFAM" id="SSF52172">
    <property type="entry name" value="CheY-like"/>
    <property type="match status" value="1"/>
</dbReference>
<dbReference type="Pfam" id="PF02518">
    <property type="entry name" value="HATPase_c"/>
    <property type="match status" value="1"/>
</dbReference>
<dbReference type="SMART" id="SM00086">
    <property type="entry name" value="PAC"/>
    <property type="match status" value="4"/>
</dbReference>
<feature type="domain" description="PAS" evidence="24">
    <location>
        <begin position="830"/>
        <end position="876"/>
    </location>
</feature>
<dbReference type="InterPro" id="IPR001610">
    <property type="entry name" value="PAC"/>
</dbReference>
<dbReference type="InterPro" id="IPR008207">
    <property type="entry name" value="Sig_transdc_His_kin_Hpt_dom"/>
</dbReference>
<evidence type="ECO:0000256" key="8">
    <source>
        <dbReference type="ARBA" id="ARBA00022692"/>
    </source>
</evidence>
<evidence type="ECO:0000313" key="28">
    <source>
        <dbReference type="EMBL" id="AAZ47736.1"/>
    </source>
</evidence>
<comment type="catalytic activity">
    <reaction evidence="1">
        <text>ATP + protein L-histidine = ADP + protein N-phospho-L-histidine.</text>
        <dbReference type="EC" id="2.7.13.3"/>
    </reaction>
</comment>
<dbReference type="PROSITE" id="PS50112">
    <property type="entry name" value="PAS"/>
    <property type="match status" value="2"/>
</dbReference>
<evidence type="ECO:0000256" key="9">
    <source>
        <dbReference type="ARBA" id="ARBA00022737"/>
    </source>
</evidence>
<feature type="domain" description="Histidine kinase" evidence="22">
    <location>
        <begin position="991"/>
        <end position="1212"/>
    </location>
</feature>
<evidence type="ECO:0000256" key="17">
    <source>
        <dbReference type="ARBA" id="ARBA00070152"/>
    </source>
</evidence>
<name>Q47BP5_DECAR</name>
<dbReference type="SUPFAM" id="SSF55785">
    <property type="entry name" value="PYP-like sensor domain (PAS domain)"/>
    <property type="match status" value="4"/>
</dbReference>
<dbReference type="KEGG" id="dar:Daro_3006"/>
<feature type="domain" description="CBS" evidence="27">
    <location>
        <begin position="141"/>
        <end position="199"/>
    </location>
</feature>
<keyword evidence="13" id="KW-1133">Transmembrane helix</keyword>
<dbReference type="GO" id="GO:0000155">
    <property type="term" value="F:phosphorelay sensor kinase activity"/>
    <property type="evidence" value="ECO:0007669"/>
    <property type="project" value="InterPro"/>
</dbReference>
<dbReference type="FunFam" id="2.10.70.100:FF:000001">
    <property type="entry name" value="Sensory transduction histidine kinase"/>
    <property type="match status" value="1"/>
</dbReference>
<dbReference type="PROSITE" id="PS50110">
    <property type="entry name" value="RESPONSE_REGULATORY"/>
    <property type="match status" value="1"/>
</dbReference>
<evidence type="ECO:0000256" key="11">
    <source>
        <dbReference type="ARBA" id="ARBA00022777"/>
    </source>
</evidence>
<dbReference type="eggNOG" id="COG2202">
    <property type="taxonomic scope" value="Bacteria"/>
</dbReference>
<evidence type="ECO:0000256" key="5">
    <source>
        <dbReference type="ARBA" id="ARBA00022519"/>
    </source>
</evidence>
<dbReference type="InterPro" id="IPR029016">
    <property type="entry name" value="GAF-like_dom_sf"/>
</dbReference>